<dbReference type="CDD" id="cd14733">
    <property type="entry name" value="BACK"/>
    <property type="match status" value="1"/>
</dbReference>
<dbReference type="InterPro" id="IPR000210">
    <property type="entry name" value="BTB/POZ_dom"/>
</dbReference>
<dbReference type="STRING" id="7222.B4JJV3"/>
<dbReference type="OMA" id="RHLCEPP"/>
<dbReference type="eggNOG" id="KOG1987">
    <property type="taxonomic scope" value="Eukaryota"/>
</dbReference>
<dbReference type="KEGG" id="dgr:6565226"/>
<organism evidence="4">
    <name type="scientific">Drosophila grimshawi</name>
    <name type="common">Hawaiian fruit fly</name>
    <name type="synonym">Idiomyia grimshawi</name>
    <dbReference type="NCBI Taxonomy" id="7222"/>
    <lineage>
        <taxon>Eukaryota</taxon>
        <taxon>Metazoa</taxon>
        <taxon>Ecdysozoa</taxon>
        <taxon>Arthropoda</taxon>
        <taxon>Hexapoda</taxon>
        <taxon>Insecta</taxon>
        <taxon>Pterygota</taxon>
        <taxon>Neoptera</taxon>
        <taxon>Endopterygota</taxon>
        <taxon>Diptera</taxon>
        <taxon>Brachycera</taxon>
        <taxon>Muscomorpha</taxon>
        <taxon>Ephydroidea</taxon>
        <taxon>Drosophilidae</taxon>
        <taxon>Drosophila</taxon>
        <taxon>Hawaiian Drosophila</taxon>
    </lineage>
</organism>
<protein>
    <submittedName>
        <fullName evidence="3">GH12173</fullName>
    </submittedName>
</protein>
<proteinExistence type="predicted"/>
<evidence type="ECO:0000259" key="2">
    <source>
        <dbReference type="PROSITE" id="PS50097"/>
    </source>
</evidence>
<name>B4JJV3_DROGR</name>
<dbReference type="AlphaFoldDB" id="B4JJV3"/>
<dbReference type="Pfam" id="PF00651">
    <property type="entry name" value="BTB"/>
    <property type="match status" value="1"/>
</dbReference>
<dbReference type="EMBL" id="CH916370">
    <property type="protein sequence ID" value="EDV99855.1"/>
    <property type="molecule type" value="Genomic_DNA"/>
</dbReference>
<reference evidence="3 4" key="1">
    <citation type="journal article" date="2007" name="Nature">
        <title>Evolution of genes and genomes on the Drosophila phylogeny.</title>
        <authorList>
            <consortium name="Drosophila 12 Genomes Consortium"/>
            <person name="Clark A.G."/>
            <person name="Eisen M.B."/>
            <person name="Smith D.R."/>
            <person name="Bergman C.M."/>
            <person name="Oliver B."/>
            <person name="Markow T.A."/>
            <person name="Kaufman T.C."/>
            <person name="Kellis M."/>
            <person name="Gelbart W."/>
            <person name="Iyer V.N."/>
            <person name="Pollard D.A."/>
            <person name="Sackton T.B."/>
            <person name="Larracuente A.M."/>
            <person name="Singh N.D."/>
            <person name="Abad J.P."/>
            <person name="Abt D.N."/>
            <person name="Adryan B."/>
            <person name="Aguade M."/>
            <person name="Akashi H."/>
            <person name="Anderson W.W."/>
            <person name="Aquadro C.F."/>
            <person name="Ardell D.H."/>
            <person name="Arguello R."/>
            <person name="Artieri C.G."/>
            <person name="Barbash D.A."/>
            <person name="Barker D."/>
            <person name="Barsanti P."/>
            <person name="Batterham P."/>
            <person name="Batzoglou S."/>
            <person name="Begun D."/>
            <person name="Bhutkar A."/>
            <person name="Blanco E."/>
            <person name="Bosak S.A."/>
            <person name="Bradley R.K."/>
            <person name="Brand A.D."/>
            <person name="Brent M.R."/>
            <person name="Brooks A.N."/>
            <person name="Brown R.H."/>
            <person name="Butlin R.K."/>
            <person name="Caggese C."/>
            <person name="Calvi B.R."/>
            <person name="Bernardo de Carvalho A."/>
            <person name="Caspi A."/>
            <person name="Castrezana S."/>
            <person name="Celniker S.E."/>
            <person name="Chang J.L."/>
            <person name="Chapple C."/>
            <person name="Chatterji S."/>
            <person name="Chinwalla A."/>
            <person name="Civetta A."/>
            <person name="Clifton S.W."/>
            <person name="Comeron J.M."/>
            <person name="Costello J.C."/>
            <person name="Coyne J.A."/>
            <person name="Daub J."/>
            <person name="David R.G."/>
            <person name="Delcher A.L."/>
            <person name="Delehaunty K."/>
            <person name="Do C.B."/>
            <person name="Ebling H."/>
            <person name="Edwards K."/>
            <person name="Eickbush T."/>
            <person name="Evans J.D."/>
            <person name="Filipski A."/>
            <person name="Findeiss S."/>
            <person name="Freyhult E."/>
            <person name="Fulton L."/>
            <person name="Fulton R."/>
            <person name="Garcia A.C."/>
            <person name="Gardiner A."/>
            <person name="Garfield D.A."/>
            <person name="Garvin B.E."/>
            <person name="Gibson G."/>
            <person name="Gilbert D."/>
            <person name="Gnerre S."/>
            <person name="Godfrey J."/>
            <person name="Good R."/>
            <person name="Gotea V."/>
            <person name="Gravely B."/>
            <person name="Greenberg A.J."/>
            <person name="Griffiths-Jones S."/>
            <person name="Gross S."/>
            <person name="Guigo R."/>
            <person name="Gustafson E.A."/>
            <person name="Haerty W."/>
            <person name="Hahn M.W."/>
            <person name="Halligan D.L."/>
            <person name="Halpern A.L."/>
            <person name="Halter G.M."/>
            <person name="Han M.V."/>
            <person name="Heger A."/>
            <person name="Hillier L."/>
            <person name="Hinrichs A.S."/>
            <person name="Holmes I."/>
            <person name="Hoskins R.A."/>
            <person name="Hubisz M.J."/>
            <person name="Hultmark D."/>
            <person name="Huntley M.A."/>
            <person name="Jaffe D.B."/>
            <person name="Jagadeeshan S."/>
            <person name="Jeck W.R."/>
            <person name="Johnson J."/>
            <person name="Jones C.D."/>
            <person name="Jordan W.C."/>
            <person name="Karpen G.H."/>
            <person name="Kataoka E."/>
            <person name="Keightley P.D."/>
            <person name="Kheradpour P."/>
            <person name="Kirkness E.F."/>
            <person name="Koerich L.B."/>
            <person name="Kristiansen K."/>
            <person name="Kudrna D."/>
            <person name="Kulathinal R.J."/>
            <person name="Kumar S."/>
            <person name="Kwok R."/>
            <person name="Lander E."/>
            <person name="Langley C.H."/>
            <person name="Lapoint R."/>
            <person name="Lazzaro B.P."/>
            <person name="Lee S.J."/>
            <person name="Levesque L."/>
            <person name="Li R."/>
            <person name="Lin C.F."/>
            <person name="Lin M.F."/>
            <person name="Lindblad-Toh K."/>
            <person name="Llopart A."/>
            <person name="Long M."/>
            <person name="Low L."/>
            <person name="Lozovsky E."/>
            <person name="Lu J."/>
            <person name="Luo M."/>
            <person name="Machado C.A."/>
            <person name="Makalowski W."/>
            <person name="Marzo M."/>
            <person name="Matsuda M."/>
            <person name="Matzkin L."/>
            <person name="McAllister B."/>
            <person name="McBride C.S."/>
            <person name="McKernan B."/>
            <person name="McKernan K."/>
            <person name="Mendez-Lago M."/>
            <person name="Minx P."/>
            <person name="Mollenhauer M.U."/>
            <person name="Montooth K."/>
            <person name="Mount S.M."/>
            <person name="Mu X."/>
            <person name="Myers E."/>
            <person name="Negre B."/>
            <person name="Newfeld S."/>
            <person name="Nielsen R."/>
            <person name="Noor M.A."/>
            <person name="O'Grady P."/>
            <person name="Pachter L."/>
            <person name="Papaceit M."/>
            <person name="Parisi M.J."/>
            <person name="Parisi M."/>
            <person name="Parts L."/>
            <person name="Pedersen J.S."/>
            <person name="Pesole G."/>
            <person name="Phillippy A.M."/>
            <person name="Ponting C.P."/>
            <person name="Pop M."/>
            <person name="Porcelli D."/>
            <person name="Powell J.R."/>
            <person name="Prohaska S."/>
            <person name="Pruitt K."/>
            <person name="Puig M."/>
            <person name="Quesneville H."/>
            <person name="Ram K.R."/>
            <person name="Rand D."/>
            <person name="Rasmussen M.D."/>
            <person name="Reed L.K."/>
            <person name="Reenan R."/>
            <person name="Reily A."/>
            <person name="Remington K.A."/>
            <person name="Rieger T.T."/>
            <person name="Ritchie M.G."/>
            <person name="Robin C."/>
            <person name="Rogers Y.H."/>
            <person name="Rohde C."/>
            <person name="Rozas J."/>
            <person name="Rubenfield M.J."/>
            <person name="Ruiz A."/>
            <person name="Russo S."/>
            <person name="Salzberg S.L."/>
            <person name="Sanchez-Gracia A."/>
            <person name="Saranga D.J."/>
            <person name="Sato H."/>
            <person name="Schaeffer S.W."/>
            <person name="Schatz M.C."/>
            <person name="Schlenke T."/>
            <person name="Schwartz R."/>
            <person name="Segarra C."/>
            <person name="Singh R.S."/>
            <person name="Sirot L."/>
            <person name="Sirota M."/>
            <person name="Sisneros N.B."/>
            <person name="Smith C.D."/>
            <person name="Smith T.F."/>
            <person name="Spieth J."/>
            <person name="Stage D.E."/>
            <person name="Stark A."/>
            <person name="Stephan W."/>
            <person name="Strausberg R.L."/>
            <person name="Strempel S."/>
            <person name="Sturgill D."/>
            <person name="Sutton G."/>
            <person name="Sutton G.G."/>
            <person name="Tao W."/>
            <person name="Teichmann S."/>
            <person name="Tobari Y.N."/>
            <person name="Tomimura Y."/>
            <person name="Tsolas J.M."/>
            <person name="Valente V.L."/>
            <person name="Venter E."/>
            <person name="Venter J.C."/>
            <person name="Vicario S."/>
            <person name="Vieira F.G."/>
            <person name="Vilella A.J."/>
            <person name="Villasante A."/>
            <person name="Walenz B."/>
            <person name="Wang J."/>
            <person name="Wasserman M."/>
            <person name="Watts T."/>
            <person name="Wilson D."/>
            <person name="Wilson R.K."/>
            <person name="Wing R.A."/>
            <person name="Wolfner M.F."/>
            <person name="Wong A."/>
            <person name="Wong G.K."/>
            <person name="Wu C.I."/>
            <person name="Wu G."/>
            <person name="Yamamoto D."/>
            <person name="Yang H.P."/>
            <person name="Yang S.P."/>
            <person name="Yorke J.A."/>
            <person name="Yoshida K."/>
            <person name="Zdobnov E."/>
            <person name="Zhang P."/>
            <person name="Zhang Y."/>
            <person name="Zimin A.V."/>
            <person name="Baldwin J."/>
            <person name="Abdouelleil A."/>
            <person name="Abdulkadir J."/>
            <person name="Abebe A."/>
            <person name="Abera B."/>
            <person name="Abreu J."/>
            <person name="Acer S.C."/>
            <person name="Aftuck L."/>
            <person name="Alexander A."/>
            <person name="An P."/>
            <person name="Anderson E."/>
            <person name="Anderson S."/>
            <person name="Arachi H."/>
            <person name="Azer M."/>
            <person name="Bachantsang P."/>
            <person name="Barry A."/>
            <person name="Bayul T."/>
            <person name="Berlin A."/>
            <person name="Bessette D."/>
            <person name="Bloom T."/>
            <person name="Blye J."/>
            <person name="Boguslavskiy L."/>
            <person name="Bonnet C."/>
            <person name="Boukhgalter B."/>
            <person name="Bourzgui I."/>
            <person name="Brown A."/>
            <person name="Cahill P."/>
            <person name="Channer S."/>
            <person name="Cheshatsang Y."/>
            <person name="Chuda L."/>
            <person name="Citroen M."/>
            <person name="Collymore A."/>
            <person name="Cooke P."/>
            <person name="Costello M."/>
            <person name="D'Aco K."/>
            <person name="Daza R."/>
            <person name="De Haan G."/>
            <person name="DeGray S."/>
            <person name="DeMaso C."/>
            <person name="Dhargay N."/>
            <person name="Dooley K."/>
            <person name="Dooley E."/>
            <person name="Doricent M."/>
            <person name="Dorje P."/>
            <person name="Dorjee K."/>
            <person name="Dupes A."/>
            <person name="Elong R."/>
            <person name="Falk J."/>
            <person name="Farina A."/>
            <person name="Faro S."/>
            <person name="Ferguson D."/>
            <person name="Fisher S."/>
            <person name="Foley C.D."/>
            <person name="Franke A."/>
            <person name="Friedrich D."/>
            <person name="Gadbois L."/>
            <person name="Gearin G."/>
            <person name="Gearin C.R."/>
            <person name="Giannoukos G."/>
            <person name="Goode T."/>
            <person name="Graham J."/>
            <person name="Grandbois E."/>
            <person name="Grewal S."/>
            <person name="Gyaltsen K."/>
            <person name="Hafez N."/>
            <person name="Hagos B."/>
            <person name="Hall J."/>
            <person name="Henson C."/>
            <person name="Hollinger A."/>
            <person name="Honan T."/>
            <person name="Huard M.D."/>
            <person name="Hughes L."/>
            <person name="Hurhula B."/>
            <person name="Husby M.E."/>
            <person name="Kamat A."/>
            <person name="Kanga B."/>
            <person name="Kashin S."/>
            <person name="Khazanovich D."/>
            <person name="Kisner P."/>
            <person name="Lance K."/>
            <person name="Lara M."/>
            <person name="Lee W."/>
            <person name="Lennon N."/>
            <person name="Letendre F."/>
            <person name="LeVine R."/>
            <person name="Lipovsky A."/>
            <person name="Liu X."/>
            <person name="Liu J."/>
            <person name="Liu S."/>
            <person name="Lokyitsang T."/>
            <person name="Lokyitsang Y."/>
            <person name="Lubonja R."/>
            <person name="Lui A."/>
            <person name="MacDonald P."/>
            <person name="Magnisalis V."/>
            <person name="Maru K."/>
            <person name="Matthews C."/>
            <person name="McCusker W."/>
            <person name="McDonough S."/>
            <person name="Mehta T."/>
            <person name="Meldrim J."/>
            <person name="Meneus L."/>
            <person name="Mihai O."/>
            <person name="Mihalev A."/>
            <person name="Mihova T."/>
            <person name="Mittelman R."/>
            <person name="Mlenga V."/>
            <person name="Montmayeur A."/>
            <person name="Mulrain L."/>
            <person name="Navidi A."/>
            <person name="Naylor J."/>
            <person name="Negash T."/>
            <person name="Nguyen T."/>
            <person name="Nguyen N."/>
            <person name="Nicol R."/>
            <person name="Norbu C."/>
            <person name="Norbu N."/>
            <person name="Novod N."/>
            <person name="O'Neill B."/>
            <person name="Osman S."/>
            <person name="Markiewicz E."/>
            <person name="Oyono O.L."/>
            <person name="Patti C."/>
            <person name="Phunkhang P."/>
            <person name="Pierre F."/>
            <person name="Priest M."/>
            <person name="Raghuraman S."/>
            <person name="Rege F."/>
            <person name="Reyes R."/>
            <person name="Rise C."/>
            <person name="Rogov P."/>
            <person name="Ross K."/>
            <person name="Ryan E."/>
            <person name="Settipalli S."/>
            <person name="Shea T."/>
            <person name="Sherpa N."/>
            <person name="Shi L."/>
            <person name="Shih D."/>
            <person name="Sparrow T."/>
            <person name="Spaulding J."/>
            <person name="Stalker J."/>
            <person name="Stange-Thomann N."/>
            <person name="Stavropoulos S."/>
            <person name="Stone C."/>
            <person name="Strader C."/>
            <person name="Tesfaye S."/>
            <person name="Thomson T."/>
            <person name="Thoulutsang Y."/>
            <person name="Thoulutsang D."/>
            <person name="Topham K."/>
            <person name="Topping I."/>
            <person name="Tsamla T."/>
            <person name="Vassiliev H."/>
            <person name="Vo A."/>
            <person name="Wangchuk T."/>
            <person name="Wangdi T."/>
            <person name="Weiand M."/>
            <person name="Wilkinson J."/>
            <person name="Wilson A."/>
            <person name="Yadav S."/>
            <person name="Young G."/>
            <person name="Yu Q."/>
            <person name="Zembek L."/>
            <person name="Zhong D."/>
            <person name="Zimmer A."/>
            <person name="Zwirko Z."/>
            <person name="Jaffe D.B."/>
            <person name="Alvarez P."/>
            <person name="Brockman W."/>
            <person name="Butler J."/>
            <person name="Chin C."/>
            <person name="Gnerre S."/>
            <person name="Grabherr M."/>
            <person name="Kleber M."/>
            <person name="Mauceli E."/>
            <person name="MacCallum I."/>
        </authorList>
    </citation>
    <scope>NUCLEOTIDE SEQUENCE [LARGE SCALE GENOMIC DNA]</scope>
    <source>
        <strain evidence="4">Tucson 15287-2541.00</strain>
    </source>
</reference>
<dbReference type="PhylomeDB" id="B4JJV3"/>
<feature type="domain" description="BTB" evidence="2">
    <location>
        <begin position="888"/>
        <end position="944"/>
    </location>
</feature>
<dbReference type="CDD" id="cd18186">
    <property type="entry name" value="BTB_POZ_ZBTB_KLHL-like"/>
    <property type="match status" value="1"/>
</dbReference>
<dbReference type="SMR" id="B4JJV3"/>
<sequence>MAPEHTFLGTWEIVACTFEGKRELSGLEGIKFRLDDTNDITWYNDLVSPLPEIKDCGICCDSASVLFSCETFDVYEVNPRLIFGAFAGHSIEFSTSTLLPTDTLVLSCENWYAVECRRLQEDQAAGQEEQFSFGEALLEKYFSDVMVKSASGFEYALHASILRLNGFDCSMCTKSVLKSSHPLTLKPPHILPKVSNPNPVRISIVTAGATAGEEQQKLWPSLSLSPIYLQPPCELELLTTTTCGGLGAQRLHHLSNSFNCLSNGNEQDVTEASSDGGNGIQSVDGGGMRRFPPNSHSDSHLEVSQVQCKNIFNFCQDMMLQPMSCSIPQSGLAAGVAVCNTRRPPLSPYRARSPLPFPSSMETPPSSPLTPVGVLYNLPTFLLTAILHWLYTESLLPELDEDICEKLIHFAEAQPSLIKLVEPTRKYLRLLQLKKFVVNVTMDLHSILNRVIRHIDPASISHEPALLYATFKDGLRECAVGCAKVLQFCNIFIKDATHLARYQKNEIVKYVRTRIPIFISQVQQLLRNTRGVFVGLSIDEKEVLVNYLVPEIESTLLILTTVIEEIKSSLDTMCKDLKCTDFDQPLEPQQTEGGIAMQMQCVNRAIIGPRRELLSPHPRRGPPIGLTLYDNPSEQRFSSAENDLKFVLYMYEVRKMRDIYGRITAALEIIKDKKRAFCEMDLLSKRSTINQNLEQLIVDIPAYIFIIENLSDRLNDKLGWKEFKFCFKLATSQINGVIVKLLDHKSALRHSIEQICKLVRKQEFLNSIIELGLLESSTEVQNDCKMADHENNLDLSQTNTGTSPVKHYYDYKNIKLNLIRHLCEPPIAANSNLSKNALRLLHSAQLADMEFEVHTYAPSAPAEEGRSTYTIETMNTEANPGALKIHSLKAHRIIVASRCEWFKKALMSGMQESINRKIIITDTSPVIFRRLLLYLYGAPIDRTVGAEQLCELMLLADRYSLDNLKELCETTLNSLIDEDSVVCLLGIADRYVATVLKTNCLSFLSQHAHLTKSEIFKELPQTLQLEVLDLVNWFGRVTEPWNDSSFKARSNSRCSLKSPSKPHSRSRKSSPSNM</sequence>
<evidence type="ECO:0000313" key="4">
    <source>
        <dbReference type="Proteomes" id="UP000001070"/>
    </source>
</evidence>
<dbReference type="SUPFAM" id="SSF54695">
    <property type="entry name" value="POZ domain"/>
    <property type="match status" value="1"/>
</dbReference>
<dbReference type="Gene3D" id="3.30.710.10">
    <property type="entry name" value="Potassium Channel Kv1.1, Chain A"/>
    <property type="match status" value="1"/>
</dbReference>
<dbReference type="PROSITE" id="PS50097">
    <property type="entry name" value="BTB"/>
    <property type="match status" value="1"/>
</dbReference>
<dbReference type="InParanoid" id="B4JJV3"/>
<keyword evidence="4" id="KW-1185">Reference proteome</keyword>
<feature type="compositionally biased region" description="Polar residues" evidence="1">
    <location>
        <begin position="1045"/>
        <end position="1054"/>
    </location>
</feature>
<dbReference type="PANTHER" id="PTHR24413">
    <property type="entry name" value="SPECKLE-TYPE POZ PROTEIN"/>
    <property type="match status" value="1"/>
</dbReference>
<feature type="region of interest" description="Disordered" evidence="1">
    <location>
        <begin position="1045"/>
        <end position="1074"/>
    </location>
</feature>
<accession>B4JJV3</accession>
<dbReference type="OrthoDB" id="684045at2759"/>
<feature type="compositionally biased region" description="Gly residues" evidence="1">
    <location>
        <begin position="276"/>
        <end position="288"/>
    </location>
</feature>
<feature type="region of interest" description="Disordered" evidence="1">
    <location>
        <begin position="267"/>
        <end position="299"/>
    </location>
</feature>
<dbReference type="HOGENOM" id="CLU_015509_0_0_1"/>
<dbReference type="Proteomes" id="UP000001070">
    <property type="component" value="Unassembled WGS sequence"/>
</dbReference>
<dbReference type="FunCoup" id="B4JJV3">
    <property type="interactions" value="59"/>
</dbReference>
<dbReference type="SMART" id="SM00225">
    <property type="entry name" value="BTB"/>
    <property type="match status" value="1"/>
</dbReference>
<gene>
    <name evidence="3" type="primary">Dgri\GH12173</name>
    <name evidence="3" type="ORF">Dgri_GH12173</name>
</gene>
<evidence type="ECO:0000313" key="3">
    <source>
        <dbReference type="EMBL" id="EDV99855.1"/>
    </source>
</evidence>
<dbReference type="InterPro" id="IPR011333">
    <property type="entry name" value="SKP1/BTB/POZ_sf"/>
</dbReference>
<evidence type="ECO:0000256" key="1">
    <source>
        <dbReference type="SAM" id="MobiDB-lite"/>
    </source>
</evidence>